<reference evidence="3 4" key="1">
    <citation type="journal article" date="2013" name="Genome Announc.">
        <title>Draft Genome Sequence of an Alphaproteobacterium, Caenispirillum salinarum AK4(T), Isolated from a Solar Saltern.</title>
        <authorList>
            <person name="Khatri I."/>
            <person name="Singh A."/>
            <person name="Korpole S."/>
            <person name="Pinnaka A.K."/>
            <person name="Subramanian S."/>
        </authorList>
    </citation>
    <scope>NUCLEOTIDE SEQUENCE [LARGE SCALE GENOMIC DNA]</scope>
    <source>
        <strain evidence="3 4">AK4</strain>
    </source>
</reference>
<feature type="transmembrane region" description="Helical" evidence="2">
    <location>
        <begin position="43"/>
        <end position="61"/>
    </location>
</feature>
<proteinExistence type="predicted"/>
<organism evidence="3 4">
    <name type="scientific">Caenispirillum salinarum AK4</name>
    <dbReference type="NCBI Taxonomy" id="1238182"/>
    <lineage>
        <taxon>Bacteria</taxon>
        <taxon>Pseudomonadati</taxon>
        <taxon>Pseudomonadota</taxon>
        <taxon>Alphaproteobacteria</taxon>
        <taxon>Rhodospirillales</taxon>
        <taxon>Novispirillaceae</taxon>
        <taxon>Caenispirillum</taxon>
    </lineage>
</organism>
<evidence type="ECO:0000313" key="4">
    <source>
        <dbReference type="Proteomes" id="UP000009881"/>
    </source>
</evidence>
<sequence length="500" mass="54359">MASESQDKKGGTPQGLGRRFSWAFFLGAGGLMAAGQWWPEAPWWVVVGWPLGCMTGFFLWGRKQDPKRKHRDVLGDALYFLGFLFTLTSLSASLLGMLMAPEEGIAAAHLLGRFGVALTTTIFGFYLRTMLSQLVPRIDQEEQEARWQIHENVKALTYNLTKAVDLINEASGAAAASIRESGKTIEQGFKETLDETRTNISANLDASLNEVMEEYKKSAAKIAGTTNENAESIRTSMQNGTERLSTAIGDLEQQIRTFRPPAEHVHVQLDEMFSGLADNIATLEARVQDTAARMQAAVEEFQGFSKTLSGANANMGRARNAMDKFAASSEAGAAAIGTGAHAFERIDASMAAAVESLSQAVAGIEAASTTLNDRMESAATVWEEHSSGFAEASAQGRERFNKVLEADLAQMQRAQEQMRAAREAALKSFQEAAETSTQAVQQHWDTEAQAVFTKLTAAVQGIARDFTNSMHALDEALASILEDATQKSEQVHRYAEARNG</sequence>
<feature type="transmembrane region" description="Helical" evidence="2">
    <location>
        <begin position="20"/>
        <end position="37"/>
    </location>
</feature>
<feature type="coiled-coil region" evidence="1">
    <location>
        <begin position="397"/>
        <end position="431"/>
    </location>
</feature>
<dbReference type="Proteomes" id="UP000009881">
    <property type="component" value="Unassembled WGS sequence"/>
</dbReference>
<name>K9H2Y1_9PROT</name>
<keyword evidence="2" id="KW-1133">Transmembrane helix</keyword>
<gene>
    <name evidence="3" type="ORF">C882_3006</name>
</gene>
<accession>K9H2Y1</accession>
<protein>
    <submittedName>
        <fullName evidence="3">Uncharacterized protein</fullName>
    </submittedName>
</protein>
<dbReference type="SUPFAM" id="SSF58113">
    <property type="entry name" value="Apolipoprotein A-I"/>
    <property type="match status" value="2"/>
</dbReference>
<keyword evidence="1" id="KW-0175">Coiled coil</keyword>
<dbReference type="eggNOG" id="ENOG502ZBVP">
    <property type="taxonomic scope" value="Bacteria"/>
</dbReference>
<dbReference type="EMBL" id="ANHY01000004">
    <property type="protein sequence ID" value="EKV31942.1"/>
    <property type="molecule type" value="Genomic_DNA"/>
</dbReference>
<evidence type="ECO:0000256" key="2">
    <source>
        <dbReference type="SAM" id="Phobius"/>
    </source>
</evidence>
<comment type="caution">
    <text evidence="3">The sequence shown here is derived from an EMBL/GenBank/DDBJ whole genome shotgun (WGS) entry which is preliminary data.</text>
</comment>
<feature type="transmembrane region" description="Helical" evidence="2">
    <location>
        <begin position="105"/>
        <end position="127"/>
    </location>
</feature>
<keyword evidence="2" id="KW-0812">Transmembrane</keyword>
<dbReference type="Gene3D" id="1.20.120.20">
    <property type="entry name" value="Apolipoprotein"/>
    <property type="match status" value="1"/>
</dbReference>
<dbReference type="AlphaFoldDB" id="K9H2Y1"/>
<evidence type="ECO:0000313" key="3">
    <source>
        <dbReference type="EMBL" id="EKV31942.1"/>
    </source>
</evidence>
<keyword evidence="4" id="KW-1185">Reference proteome</keyword>
<feature type="transmembrane region" description="Helical" evidence="2">
    <location>
        <begin position="73"/>
        <end position="99"/>
    </location>
</feature>
<evidence type="ECO:0000256" key="1">
    <source>
        <dbReference type="SAM" id="Coils"/>
    </source>
</evidence>
<keyword evidence="2" id="KW-0472">Membrane</keyword>
<dbReference type="STRING" id="1238182.C882_3006"/>